<dbReference type="SUPFAM" id="SSF53850">
    <property type="entry name" value="Periplasmic binding protein-like II"/>
    <property type="match status" value="1"/>
</dbReference>
<dbReference type="InterPro" id="IPR000847">
    <property type="entry name" value="LysR_HTH_N"/>
</dbReference>
<dbReference type="PANTHER" id="PTHR30346">
    <property type="entry name" value="TRANSCRIPTIONAL DUAL REGULATOR HCAR-RELATED"/>
    <property type="match status" value="1"/>
</dbReference>
<evidence type="ECO:0000256" key="2">
    <source>
        <dbReference type="ARBA" id="ARBA00023015"/>
    </source>
</evidence>
<dbReference type="SUPFAM" id="SSF46785">
    <property type="entry name" value="Winged helix' DNA-binding domain"/>
    <property type="match status" value="1"/>
</dbReference>
<dbReference type="InterPro" id="IPR036390">
    <property type="entry name" value="WH_DNA-bd_sf"/>
</dbReference>
<organism evidence="6 7">
    <name type="scientific">Acetobacter syzygii</name>
    <dbReference type="NCBI Taxonomy" id="146476"/>
    <lineage>
        <taxon>Bacteria</taxon>
        <taxon>Pseudomonadati</taxon>
        <taxon>Pseudomonadota</taxon>
        <taxon>Alphaproteobacteria</taxon>
        <taxon>Acetobacterales</taxon>
        <taxon>Acetobacteraceae</taxon>
        <taxon>Acetobacter</taxon>
    </lineage>
</organism>
<dbReference type="AlphaFoldDB" id="A0A270B513"/>
<dbReference type="PROSITE" id="PS50931">
    <property type="entry name" value="HTH_LYSR"/>
    <property type="match status" value="1"/>
</dbReference>
<dbReference type="Proteomes" id="UP000216033">
    <property type="component" value="Unassembled WGS sequence"/>
</dbReference>
<protein>
    <submittedName>
        <fullName evidence="6">LysR family transcriptional regulator</fullName>
    </submittedName>
</protein>
<keyword evidence="2" id="KW-0805">Transcription regulation</keyword>
<feature type="domain" description="HTH lysR-type" evidence="5">
    <location>
        <begin position="1"/>
        <end position="58"/>
    </location>
</feature>
<dbReference type="RefSeq" id="WP_048854246.1">
    <property type="nucleotide sequence ID" value="NZ_BAMZ01000020.1"/>
</dbReference>
<evidence type="ECO:0000313" key="6">
    <source>
        <dbReference type="EMBL" id="PAL20102.1"/>
    </source>
</evidence>
<keyword evidence="4" id="KW-0804">Transcription</keyword>
<sequence length="299" mass="33523">MDTRFLESFIAIVERGSIADAARQLALTPAAVSQRVKALEDQIKQPLLIRAGRTVTPTAAGLAIIEKSRQLIRVVEELKSLASQDEFTGELRVGAISTALTGILPFMLRKFFIDYPQIDLHVTPGQSIKLYHEVLEGRLDAAFIVEPPFAIPKTCGWKRLISEPLMLLVPENCTETNALKILKSHVFLRYDRNQWGGRVADNFLKEKKIFPKEQLELDSLEAIALMVSQGVGVSLLPDWQPPWPEGLKVRKIPVADSPPYRHIGLLWLQASQHANLIKTIDISTKKLKINKITDDKKPL</sequence>
<keyword evidence="3" id="KW-0238">DNA-binding</keyword>
<proteinExistence type="inferred from homology"/>
<gene>
    <name evidence="6" type="ORF">B9K05_13085</name>
</gene>
<evidence type="ECO:0000256" key="3">
    <source>
        <dbReference type="ARBA" id="ARBA00023125"/>
    </source>
</evidence>
<dbReference type="FunFam" id="1.10.10.10:FF:000001">
    <property type="entry name" value="LysR family transcriptional regulator"/>
    <property type="match status" value="1"/>
</dbReference>
<keyword evidence="7" id="KW-1185">Reference proteome</keyword>
<dbReference type="Gene3D" id="1.10.10.10">
    <property type="entry name" value="Winged helix-like DNA-binding domain superfamily/Winged helix DNA-binding domain"/>
    <property type="match status" value="1"/>
</dbReference>
<dbReference type="InterPro" id="IPR005119">
    <property type="entry name" value="LysR_subst-bd"/>
</dbReference>
<dbReference type="PANTHER" id="PTHR30346:SF0">
    <property type="entry name" value="HCA OPERON TRANSCRIPTIONAL ACTIVATOR HCAR"/>
    <property type="match status" value="1"/>
</dbReference>
<evidence type="ECO:0000313" key="7">
    <source>
        <dbReference type="Proteomes" id="UP000216033"/>
    </source>
</evidence>
<reference evidence="6 7" key="1">
    <citation type="submission" date="2017-04" db="EMBL/GenBank/DDBJ databases">
        <title>Kefir bacterial isolates.</title>
        <authorList>
            <person name="Kim Y."/>
            <person name="Blasche S."/>
            <person name="Patil K.R."/>
        </authorList>
    </citation>
    <scope>NUCLEOTIDE SEQUENCE [LARGE SCALE GENOMIC DNA]</scope>
    <source>
        <strain evidence="6 7">KR-2</strain>
    </source>
</reference>
<comment type="similarity">
    <text evidence="1">Belongs to the LysR transcriptional regulatory family.</text>
</comment>
<dbReference type="Pfam" id="PF00126">
    <property type="entry name" value="HTH_1"/>
    <property type="match status" value="1"/>
</dbReference>
<dbReference type="CDD" id="cd08427">
    <property type="entry name" value="PBP2_LTTR_like_2"/>
    <property type="match status" value="1"/>
</dbReference>
<dbReference type="EMBL" id="NDFP01000022">
    <property type="protein sequence ID" value="PAL20102.1"/>
    <property type="molecule type" value="Genomic_DNA"/>
</dbReference>
<dbReference type="GO" id="GO:0003700">
    <property type="term" value="F:DNA-binding transcription factor activity"/>
    <property type="evidence" value="ECO:0007669"/>
    <property type="project" value="InterPro"/>
</dbReference>
<dbReference type="GO" id="GO:0032993">
    <property type="term" value="C:protein-DNA complex"/>
    <property type="evidence" value="ECO:0007669"/>
    <property type="project" value="TreeGrafter"/>
</dbReference>
<dbReference type="Gene3D" id="3.40.190.10">
    <property type="entry name" value="Periplasmic binding protein-like II"/>
    <property type="match status" value="2"/>
</dbReference>
<evidence type="ECO:0000256" key="4">
    <source>
        <dbReference type="ARBA" id="ARBA00023163"/>
    </source>
</evidence>
<dbReference type="OrthoDB" id="8479357at2"/>
<dbReference type="InterPro" id="IPR036388">
    <property type="entry name" value="WH-like_DNA-bd_sf"/>
</dbReference>
<evidence type="ECO:0000256" key="1">
    <source>
        <dbReference type="ARBA" id="ARBA00009437"/>
    </source>
</evidence>
<name>A0A270B513_9PROT</name>
<dbReference type="STRING" id="1231343.Absy_020_005"/>
<comment type="caution">
    <text evidence="6">The sequence shown here is derived from an EMBL/GenBank/DDBJ whole genome shotgun (WGS) entry which is preliminary data.</text>
</comment>
<dbReference type="Pfam" id="PF03466">
    <property type="entry name" value="LysR_substrate"/>
    <property type="match status" value="1"/>
</dbReference>
<dbReference type="GeneID" id="98302869"/>
<dbReference type="GO" id="GO:0003677">
    <property type="term" value="F:DNA binding"/>
    <property type="evidence" value="ECO:0007669"/>
    <property type="project" value="UniProtKB-KW"/>
</dbReference>
<accession>A0A270B513</accession>
<evidence type="ECO:0000259" key="5">
    <source>
        <dbReference type="PROSITE" id="PS50931"/>
    </source>
</evidence>